<evidence type="ECO:0000256" key="3">
    <source>
        <dbReference type="SAM" id="MobiDB-lite"/>
    </source>
</evidence>
<feature type="domain" description="NACHT" evidence="4">
    <location>
        <begin position="83"/>
        <end position="230"/>
    </location>
</feature>
<dbReference type="InterPro" id="IPR002110">
    <property type="entry name" value="Ankyrin_rpt"/>
</dbReference>
<dbReference type="PANTHER" id="PTHR10039:SF16">
    <property type="entry name" value="GPI INOSITOL-DEACYLASE"/>
    <property type="match status" value="1"/>
</dbReference>
<dbReference type="InterPro" id="IPR056884">
    <property type="entry name" value="NPHP3-like_N"/>
</dbReference>
<name>A0ABR0S8K7_9HYPO</name>
<evidence type="ECO:0000256" key="2">
    <source>
        <dbReference type="PROSITE-ProRule" id="PRU00023"/>
    </source>
</evidence>
<dbReference type="Pfam" id="PF12796">
    <property type="entry name" value="Ank_2"/>
    <property type="match status" value="2"/>
</dbReference>
<dbReference type="InterPro" id="IPR036770">
    <property type="entry name" value="Ankyrin_rpt-contain_sf"/>
</dbReference>
<evidence type="ECO:0000256" key="1">
    <source>
        <dbReference type="ARBA" id="ARBA00022737"/>
    </source>
</evidence>
<dbReference type="PROSITE" id="PS50837">
    <property type="entry name" value="NACHT"/>
    <property type="match status" value="1"/>
</dbReference>
<dbReference type="PRINTS" id="PR01415">
    <property type="entry name" value="ANKYRIN"/>
</dbReference>
<feature type="repeat" description="ANK" evidence="2">
    <location>
        <begin position="617"/>
        <end position="649"/>
    </location>
</feature>
<dbReference type="EMBL" id="JAVFKD010000016">
    <property type="protein sequence ID" value="KAK5988309.1"/>
    <property type="molecule type" value="Genomic_DNA"/>
</dbReference>
<feature type="repeat" description="ANK" evidence="2">
    <location>
        <begin position="720"/>
        <end position="749"/>
    </location>
</feature>
<dbReference type="Gene3D" id="3.40.50.300">
    <property type="entry name" value="P-loop containing nucleotide triphosphate hydrolases"/>
    <property type="match status" value="1"/>
</dbReference>
<feature type="repeat" description="ANK" evidence="2">
    <location>
        <begin position="650"/>
        <end position="682"/>
    </location>
</feature>
<keyword evidence="2" id="KW-0040">ANK repeat</keyword>
<protein>
    <submittedName>
        <fullName evidence="5">Ankyrin repeat domain-containing protein 50</fullName>
    </submittedName>
</protein>
<keyword evidence="6" id="KW-1185">Reference proteome</keyword>
<proteinExistence type="predicted"/>
<dbReference type="Pfam" id="PF24883">
    <property type="entry name" value="NPHP3_N"/>
    <property type="match status" value="1"/>
</dbReference>
<feature type="compositionally biased region" description="Basic and acidic residues" evidence="3">
    <location>
        <begin position="949"/>
        <end position="969"/>
    </location>
</feature>
<dbReference type="SMART" id="SM00248">
    <property type="entry name" value="ANK"/>
    <property type="match status" value="6"/>
</dbReference>
<dbReference type="Pfam" id="PF00023">
    <property type="entry name" value="Ank"/>
    <property type="match status" value="1"/>
</dbReference>
<dbReference type="InterPro" id="IPR007111">
    <property type="entry name" value="NACHT_NTPase"/>
</dbReference>
<dbReference type="PROSITE" id="PS50297">
    <property type="entry name" value="ANK_REP_REGION"/>
    <property type="match status" value="2"/>
</dbReference>
<dbReference type="SUPFAM" id="SSF48403">
    <property type="entry name" value="Ankyrin repeat"/>
    <property type="match status" value="1"/>
</dbReference>
<feature type="region of interest" description="Disordered" evidence="3">
    <location>
        <begin position="932"/>
        <end position="970"/>
    </location>
</feature>
<sequence length="1486" mass="167008">MSEYHIRQQHIIGVAQGVNNGDNFITYNYLNDTNGANALLPLKQASERLHKEVKAHWENSGTCAWLPQRPDFKTWVSMKNSYSFLWIHGIQGCGKTTLMSRVIESIRDERITGKGPNAIHLLYFYIGYGKDEQEGKLYKEMLMTFWEQAVRTGEAQSSNVFGSQSSNEVIQKQLSQFLATSLRDVYIVVDALDQLHQNDRRDLLKWLNDLVREHKQQENGLRLAVVISSRDCIGYEKLREYDPLQIQITPSDNTSDIRTYLEKTLDSDLFDEEPRLRERVLSELIKEADGMFLWAKLQAANICDISIERDVIYVLDNLILPTEMDEIYRKYVTEFESLKPWSTEKQVVMRTMALLAQTTGSMPKETMLAAITIDLNDGKPHPTTLKDFCEAPSKVVRFCKHLIDINESLGTVRFCHVSIFEFFKSRNPIGDHALIAELCLAHLCSSDFSQGPQSNVTWYNHGSLGPILRQHPFVEFASCNWASSMKKSVERNTGVDAEQTHVKILGLLERLLTTTGIPGEQKNLQLSFQVHLLTRGISMPAGVHHEHIFSYFALLEFFDFFNKKGWLHLTRRDHEGSMVIHWAIRHKDEREEKKKEIAKVVEMLINYGGDKDAQNNEGRTPLYYASYYGNSHVVGLLLDKRAKLDIPTNENETALIIACRKHHEEIILRLVAAGADIGVQGPVGTALQAISLIGCDSCAKRILDQYGTQPIIETKGPFGTSLHAAAFHGHSDIVRLLCERKFDVHATNETYGSALTAAAHGCNTGMDMSCFRDIFHELIDHGINVNDPSGLGGPALRAAAHHGHIDLVQLLLEAGAEVRLAKGFMGTAYEAADVRGHEEITKLLLKSDPNAATYGEKDSKKAFYTINQRLQREVFGVTVRASNMAIITSLIEQFEKLFEKEINKGNTPWLRGLVKLGENCFIDVMHFATVMNPKPEAQKEEEEIPNGKTGEREEGEHGALRKQAQETSKRNKTLLQRIMTSLCCISAIDEETETPNRAILVPLPESSPSRPPVAPTLQEPESTPVQQQPTAKSGSINKRSTSLLRVARRTSSLEFLFVKRQSSTTYGQDNLEGHFPQVLDRLTQAAVNILEFAIEKGDPEVIRIISEAWTSTLNNLIAYEGFGEPMLERVIQGRSTELKKHLTNKELKSDERFRKAENLARVGAELLFTTVRRGPPYRRLTLVLSKFWMSAVCDVENLGELGQEPVARLISTFTENFSEPIKAQDHIKAELSGTSALELLKAAAVGPNKRVTIKSCEELVRQWRQAAENEMGALVVGLFDSKWGEYQKCIINKGYDEALSLAVAGLCLLQVAIEQRFDVTIRWLLNTINLGFRWTIAPGTVEEEEKRLGQNPNSDIDPGGERSGLVFDNMVSLFATTEGGDPYNLYNLALTILDVAEALPKESQQTLMEMIQQRIKHARRGVHAAELELQLRQISITTHYFLAVAQNDNNEARPNTISALKELAQTVPRVKGNQCLEGRIVEISSG</sequence>
<evidence type="ECO:0000313" key="6">
    <source>
        <dbReference type="Proteomes" id="UP001338125"/>
    </source>
</evidence>
<dbReference type="PANTHER" id="PTHR10039">
    <property type="entry name" value="AMELOGENIN"/>
    <property type="match status" value="1"/>
</dbReference>
<feature type="region of interest" description="Disordered" evidence="3">
    <location>
        <begin position="1001"/>
        <end position="1039"/>
    </location>
</feature>
<dbReference type="SUPFAM" id="SSF52540">
    <property type="entry name" value="P-loop containing nucleoside triphosphate hydrolases"/>
    <property type="match status" value="1"/>
</dbReference>
<feature type="repeat" description="ANK" evidence="2">
    <location>
        <begin position="791"/>
        <end position="823"/>
    </location>
</feature>
<dbReference type="Proteomes" id="UP001338125">
    <property type="component" value="Unassembled WGS sequence"/>
</dbReference>
<dbReference type="InterPro" id="IPR027417">
    <property type="entry name" value="P-loop_NTPase"/>
</dbReference>
<evidence type="ECO:0000313" key="5">
    <source>
        <dbReference type="EMBL" id="KAK5988309.1"/>
    </source>
</evidence>
<feature type="compositionally biased region" description="Polar residues" evidence="3">
    <location>
        <begin position="1019"/>
        <end position="1039"/>
    </location>
</feature>
<accession>A0ABR0S8K7</accession>
<comment type="caution">
    <text evidence="5">The sequence shown here is derived from an EMBL/GenBank/DDBJ whole genome shotgun (WGS) entry which is preliminary data.</text>
</comment>
<evidence type="ECO:0000259" key="4">
    <source>
        <dbReference type="PROSITE" id="PS50837"/>
    </source>
</evidence>
<organism evidence="5 6">
    <name type="scientific">Cladobotryum mycophilum</name>
    <dbReference type="NCBI Taxonomy" id="491253"/>
    <lineage>
        <taxon>Eukaryota</taxon>
        <taxon>Fungi</taxon>
        <taxon>Dikarya</taxon>
        <taxon>Ascomycota</taxon>
        <taxon>Pezizomycotina</taxon>
        <taxon>Sordariomycetes</taxon>
        <taxon>Hypocreomycetidae</taxon>
        <taxon>Hypocreales</taxon>
        <taxon>Hypocreaceae</taxon>
        <taxon>Cladobotryum</taxon>
    </lineage>
</organism>
<keyword evidence="1" id="KW-0677">Repeat</keyword>
<dbReference type="PROSITE" id="PS50088">
    <property type="entry name" value="ANK_REPEAT"/>
    <property type="match status" value="4"/>
</dbReference>
<reference evidence="5 6" key="1">
    <citation type="submission" date="2024-01" db="EMBL/GenBank/DDBJ databases">
        <title>Complete genome of Cladobotryum mycophilum ATHUM6906.</title>
        <authorList>
            <person name="Christinaki A.C."/>
            <person name="Myridakis A.I."/>
            <person name="Kouvelis V.N."/>
        </authorList>
    </citation>
    <scope>NUCLEOTIDE SEQUENCE [LARGE SCALE GENOMIC DNA]</scope>
    <source>
        <strain evidence="5 6">ATHUM6906</strain>
    </source>
</reference>
<dbReference type="Gene3D" id="1.25.40.20">
    <property type="entry name" value="Ankyrin repeat-containing domain"/>
    <property type="match status" value="2"/>
</dbReference>
<gene>
    <name evidence="5" type="ORF">PT974_12458</name>
</gene>